<dbReference type="RefSeq" id="WP_266061797.1">
    <property type="nucleotide sequence ID" value="NZ_JAPKFM010000010.1"/>
</dbReference>
<dbReference type="AlphaFoldDB" id="A0A9X3D4E4"/>
<feature type="compositionally biased region" description="Basic and acidic residues" evidence="1">
    <location>
        <begin position="154"/>
        <end position="167"/>
    </location>
</feature>
<sequence>MVDHATARGGLVIADRVGEKTAVRAALGVHGVITHRTTLGSMLSGSTPGRAIAGGDYPQVSVDMSAATPRVQVTIAVRWPCRLTDVCLMVRDAVTRDLDRLTGHRPSRVDVSVAAVVNAADIAATGDPRRGYTELPPVPPAPREPDPALDDADADARPDAERQEVQR</sequence>
<gene>
    <name evidence="2" type="ORF">OSB52_11800</name>
</gene>
<dbReference type="Proteomes" id="UP001143347">
    <property type="component" value="Unassembled WGS sequence"/>
</dbReference>
<dbReference type="EMBL" id="JAPKFM010000010">
    <property type="protein sequence ID" value="MCX2964778.1"/>
    <property type="molecule type" value="Genomic_DNA"/>
</dbReference>
<name>A0A9X3D4E4_9ACTN</name>
<protein>
    <submittedName>
        <fullName evidence="2">Asp23/Gls24 family envelope stress response protein</fullName>
    </submittedName>
</protein>
<organism evidence="2 3">
    <name type="scientific">Gordonia aquimaris</name>
    <dbReference type="NCBI Taxonomy" id="2984863"/>
    <lineage>
        <taxon>Bacteria</taxon>
        <taxon>Bacillati</taxon>
        <taxon>Actinomycetota</taxon>
        <taxon>Actinomycetes</taxon>
        <taxon>Mycobacteriales</taxon>
        <taxon>Gordoniaceae</taxon>
        <taxon>Gordonia</taxon>
    </lineage>
</organism>
<reference evidence="2" key="1">
    <citation type="submission" date="2022-10" db="EMBL/GenBank/DDBJ databases">
        <title>WGS of marine actinomycetes from Thailand.</title>
        <authorList>
            <person name="Thawai C."/>
        </authorList>
    </citation>
    <scope>NUCLEOTIDE SEQUENCE</scope>
    <source>
        <strain evidence="2">SW21</strain>
    </source>
</reference>
<evidence type="ECO:0000256" key="1">
    <source>
        <dbReference type="SAM" id="MobiDB-lite"/>
    </source>
</evidence>
<keyword evidence="3" id="KW-1185">Reference proteome</keyword>
<accession>A0A9X3D4E4</accession>
<evidence type="ECO:0000313" key="3">
    <source>
        <dbReference type="Proteomes" id="UP001143347"/>
    </source>
</evidence>
<comment type="caution">
    <text evidence="2">The sequence shown here is derived from an EMBL/GenBank/DDBJ whole genome shotgun (WGS) entry which is preliminary data.</text>
</comment>
<evidence type="ECO:0000313" key="2">
    <source>
        <dbReference type="EMBL" id="MCX2964778.1"/>
    </source>
</evidence>
<feature type="region of interest" description="Disordered" evidence="1">
    <location>
        <begin position="126"/>
        <end position="167"/>
    </location>
</feature>
<proteinExistence type="predicted"/>